<accession>A0A8J8T313</accession>
<proteinExistence type="predicted"/>
<evidence type="ECO:0000313" key="3">
    <source>
        <dbReference type="Proteomes" id="UP000785679"/>
    </source>
</evidence>
<evidence type="ECO:0000313" key="2">
    <source>
        <dbReference type="EMBL" id="TNV79638.1"/>
    </source>
</evidence>
<evidence type="ECO:0000256" key="1">
    <source>
        <dbReference type="SAM" id="MobiDB-lite"/>
    </source>
</evidence>
<name>A0A8J8T313_HALGN</name>
<organism evidence="2 3">
    <name type="scientific">Halteria grandinella</name>
    <dbReference type="NCBI Taxonomy" id="5974"/>
    <lineage>
        <taxon>Eukaryota</taxon>
        <taxon>Sar</taxon>
        <taxon>Alveolata</taxon>
        <taxon>Ciliophora</taxon>
        <taxon>Intramacronucleata</taxon>
        <taxon>Spirotrichea</taxon>
        <taxon>Stichotrichia</taxon>
        <taxon>Sporadotrichida</taxon>
        <taxon>Halteriidae</taxon>
        <taxon>Halteria</taxon>
    </lineage>
</organism>
<gene>
    <name evidence="2" type="ORF">FGO68_gene3485</name>
</gene>
<dbReference type="Proteomes" id="UP000785679">
    <property type="component" value="Unassembled WGS sequence"/>
</dbReference>
<sequence length="239" mass="28105">MLNTLMKFLNPKLKLKAKRGYQVTCKQIEKYKDYSKMSIPIQFIISRITFLKYPDHQQLELNFRSQGSSSKTQMMTQISMYHQNTSQINNSLLHQQNQSQLKSLIQLNLQNEPPQLIRKLLQQMVRNPALIQNAVNAKGQEEIQDCLTIKRVKSTMRRCPQIIMCHRANSRCKLITPMTGENMWVQKGRTQRLKERRQSRKRQSSGKKGQGKRKKRQEGPGGKKRQMRSKRQTGIQWVH</sequence>
<feature type="region of interest" description="Disordered" evidence="1">
    <location>
        <begin position="188"/>
        <end position="239"/>
    </location>
</feature>
<keyword evidence="3" id="KW-1185">Reference proteome</keyword>
<comment type="caution">
    <text evidence="2">The sequence shown here is derived from an EMBL/GenBank/DDBJ whole genome shotgun (WGS) entry which is preliminary data.</text>
</comment>
<reference evidence="2" key="1">
    <citation type="submission" date="2019-06" db="EMBL/GenBank/DDBJ databases">
        <authorList>
            <person name="Zheng W."/>
        </authorList>
    </citation>
    <scope>NUCLEOTIDE SEQUENCE</scope>
    <source>
        <strain evidence="2">QDHG01</strain>
    </source>
</reference>
<protein>
    <submittedName>
        <fullName evidence="2">Uncharacterized protein</fullName>
    </submittedName>
</protein>
<dbReference type="AlphaFoldDB" id="A0A8J8T313"/>
<feature type="compositionally biased region" description="Basic residues" evidence="1">
    <location>
        <begin position="189"/>
        <end position="231"/>
    </location>
</feature>
<dbReference type="EMBL" id="RRYP01008645">
    <property type="protein sequence ID" value="TNV79638.1"/>
    <property type="molecule type" value="Genomic_DNA"/>
</dbReference>